<sequence>MHSALLRAGTNRESEPSGDTKTKIAPLTEKNHDDFPTYSDLRPNAVATTSGIPIGAVRLIKNEIFKKNI</sequence>
<comment type="caution">
    <text evidence="2">The sequence shown here is derived from an EMBL/GenBank/DDBJ whole genome shotgun (WGS) entry which is preliminary data.</text>
</comment>
<dbReference type="AlphaFoldDB" id="A0A366I4G0"/>
<evidence type="ECO:0000313" key="2">
    <source>
        <dbReference type="EMBL" id="RBP61317.1"/>
    </source>
</evidence>
<gene>
    <name evidence="2" type="ORF">DES54_12463</name>
</gene>
<evidence type="ECO:0000313" key="3">
    <source>
        <dbReference type="Proteomes" id="UP000253046"/>
    </source>
</evidence>
<dbReference type="Proteomes" id="UP000253046">
    <property type="component" value="Unassembled WGS sequence"/>
</dbReference>
<reference evidence="2 3" key="1">
    <citation type="submission" date="2018-06" db="EMBL/GenBank/DDBJ databases">
        <title>Genomic Encyclopedia of Type Strains, Phase IV (KMG-IV): sequencing the most valuable type-strain genomes for metagenomic binning, comparative biology and taxonomic classification.</title>
        <authorList>
            <person name="Goeker M."/>
        </authorList>
    </citation>
    <scope>NUCLEOTIDE SEQUENCE [LARGE SCALE GENOMIC DNA]</scope>
    <source>
        <strain evidence="2 3">DSM 30166</strain>
    </source>
</reference>
<protein>
    <submittedName>
        <fullName evidence="2">Uncharacterized protein</fullName>
    </submittedName>
</protein>
<feature type="region of interest" description="Disordered" evidence="1">
    <location>
        <begin position="1"/>
        <end position="38"/>
    </location>
</feature>
<evidence type="ECO:0000256" key="1">
    <source>
        <dbReference type="SAM" id="MobiDB-lite"/>
    </source>
</evidence>
<accession>A0A366I4G0</accession>
<proteinExistence type="predicted"/>
<name>A0A366I4G0_9GAMM</name>
<organism evidence="2 3">
    <name type="scientific">Brenneria salicis ATCC 15712 = DSM 30166</name>
    <dbReference type="NCBI Taxonomy" id="714314"/>
    <lineage>
        <taxon>Bacteria</taxon>
        <taxon>Pseudomonadati</taxon>
        <taxon>Pseudomonadota</taxon>
        <taxon>Gammaproteobacteria</taxon>
        <taxon>Enterobacterales</taxon>
        <taxon>Pectobacteriaceae</taxon>
        <taxon>Brenneria</taxon>
    </lineage>
</organism>
<feature type="compositionally biased region" description="Basic and acidic residues" evidence="1">
    <location>
        <begin position="10"/>
        <end position="22"/>
    </location>
</feature>
<keyword evidence="3" id="KW-1185">Reference proteome</keyword>
<dbReference type="EMBL" id="QNRY01000024">
    <property type="protein sequence ID" value="RBP61317.1"/>
    <property type="molecule type" value="Genomic_DNA"/>
</dbReference>